<feature type="region of interest" description="Disordered" evidence="1">
    <location>
        <begin position="1"/>
        <end position="28"/>
    </location>
</feature>
<organism evidence="2 3">
    <name type="scientific">Plenodomus tracheiphilus IPT5</name>
    <dbReference type="NCBI Taxonomy" id="1408161"/>
    <lineage>
        <taxon>Eukaryota</taxon>
        <taxon>Fungi</taxon>
        <taxon>Dikarya</taxon>
        <taxon>Ascomycota</taxon>
        <taxon>Pezizomycotina</taxon>
        <taxon>Dothideomycetes</taxon>
        <taxon>Pleosporomycetidae</taxon>
        <taxon>Pleosporales</taxon>
        <taxon>Pleosporineae</taxon>
        <taxon>Leptosphaeriaceae</taxon>
        <taxon>Plenodomus</taxon>
    </lineage>
</organism>
<name>A0A6A7B5V6_9PLEO</name>
<proteinExistence type="predicted"/>
<dbReference type="EMBL" id="MU006304">
    <property type="protein sequence ID" value="KAF2850896.1"/>
    <property type="molecule type" value="Genomic_DNA"/>
</dbReference>
<protein>
    <submittedName>
        <fullName evidence="2">Uncharacterized protein</fullName>
    </submittedName>
</protein>
<reference evidence="2" key="1">
    <citation type="submission" date="2020-01" db="EMBL/GenBank/DDBJ databases">
        <authorList>
            <consortium name="DOE Joint Genome Institute"/>
            <person name="Haridas S."/>
            <person name="Albert R."/>
            <person name="Binder M."/>
            <person name="Bloem J."/>
            <person name="Labutti K."/>
            <person name="Salamov A."/>
            <person name="Andreopoulos B."/>
            <person name="Baker S.E."/>
            <person name="Barry K."/>
            <person name="Bills G."/>
            <person name="Bluhm B.H."/>
            <person name="Cannon C."/>
            <person name="Castanera R."/>
            <person name="Culley D.E."/>
            <person name="Daum C."/>
            <person name="Ezra D."/>
            <person name="Gonzalez J.B."/>
            <person name="Henrissat B."/>
            <person name="Kuo A."/>
            <person name="Liang C."/>
            <person name="Lipzen A."/>
            <person name="Lutzoni F."/>
            <person name="Magnuson J."/>
            <person name="Mondo S."/>
            <person name="Nolan M."/>
            <person name="Ohm R."/>
            <person name="Pangilinan J."/>
            <person name="Park H.-J."/>
            <person name="Ramirez L."/>
            <person name="Alfaro M."/>
            <person name="Sun H."/>
            <person name="Tritt A."/>
            <person name="Yoshinaga Y."/>
            <person name="Zwiers L.-H."/>
            <person name="Turgeon B.G."/>
            <person name="Goodwin S.B."/>
            <person name="Spatafora J.W."/>
            <person name="Crous P.W."/>
            <person name="Grigoriev I.V."/>
        </authorList>
    </citation>
    <scope>NUCLEOTIDE SEQUENCE</scope>
    <source>
        <strain evidence="2">IPT5</strain>
    </source>
</reference>
<accession>A0A6A7B5V6</accession>
<dbReference type="AlphaFoldDB" id="A0A6A7B5V6"/>
<keyword evidence="3" id="KW-1185">Reference proteome</keyword>
<sequence>MSPHQNYTAFTDRHDNPAHPKPRRHNTNFEDFVPKQQLSSMKQEDSKVKARTTAKIKHVARSLVRKVKEGVCGIGCWILGGGGNSRFDVIFDGGAADSDRMVGIFSLYAPDAATSLKTAVKLYPSLTYSLSFQMRGPYSTDSSVYMVFVAGENKRCGS</sequence>
<evidence type="ECO:0000313" key="3">
    <source>
        <dbReference type="Proteomes" id="UP000799423"/>
    </source>
</evidence>
<dbReference type="Proteomes" id="UP000799423">
    <property type="component" value="Unassembled WGS sequence"/>
</dbReference>
<evidence type="ECO:0000256" key="1">
    <source>
        <dbReference type="SAM" id="MobiDB-lite"/>
    </source>
</evidence>
<dbReference type="OrthoDB" id="3935740at2759"/>
<evidence type="ECO:0000313" key="2">
    <source>
        <dbReference type="EMBL" id="KAF2850896.1"/>
    </source>
</evidence>
<gene>
    <name evidence="2" type="ORF">T440DRAFT_478798</name>
</gene>